<comment type="caution">
    <text evidence="2">The sequence shown here is derived from an EMBL/GenBank/DDBJ whole genome shotgun (WGS) entry which is preliminary data.</text>
</comment>
<dbReference type="AlphaFoldDB" id="A0A9D1UB24"/>
<dbReference type="SUPFAM" id="SSF53850">
    <property type="entry name" value="Periplasmic binding protein-like II"/>
    <property type="match status" value="1"/>
</dbReference>
<sequence length="734" mass="82724">MKKRLLGSCLFLLLFCLTGCGQKGEDSSPSDNAPAKPSGILVPTAEFVQVKAPFDPINAYCWVEDALIYREYLTPEGSENMQSFLQQAPIDASTQPAVLKQTDSSAEHLYLFFTDRDDNLYLFGMRLSDESLYLQKQSAAGEILYCNYFPTSTLQVPSPAYLTKGFADSGGNVLLLDQSNGMGYFFNTAGEYIGASPTELSQGELVTGQDGASYLWQQDYQSVDDIMLLQRADMERGYFGAVETRKMTDFLDAPLGAYALFSGYEQGILLSTSHSLWRYDPESSQGELLLDWQDANINIDGSCVEGIRFADWQSSDLADLEVLLYDWRSSVAESARIVYVDQAYLPQKQTVLLGVSPYADMDRLVLGFNRNSKEYSVELITYDTGMLEEAMMYGSGQIPDLLDIQWITPELLAGKGLLEDLEPYFQDSDTVSKEDLLPAVWEAGFVGDRFCGAVVSFSIHTLDCRAENLSAQGWTAEDFFALEEDYPESRPLEYYQYSNVFRILTTACLDDFIDWEEKTCSFDSEEFIRLLEQMGTLHLQDSDQINYPEVTYLDDEINAFTSGEFLIRFAYYSSPYDYHTTAAKYQGQAKSVGYPTTDGSPFHVLDPAQQLAIYSGSQCKDGAWAFIEYLLSEAEQSWYGESGRGFPVRKDCFEAYLDKPFGQRAQYMGDAVTKQEMDALRFMTEHMYVSQSINNRVISEVLFEEIDAFLSGDKTSAEAAEIIQNRIQLYFNEM</sequence>
<keyword evidence="1" id="KW-0732">Signal</keyword>
<name>A0A9D1UB24_9FIRM</name>
<proteinExistence type="predicted"/>
<accession>A0A9D1UB24</accession>
<protein>
    <submittedName>
        <fullName evidence="2">ABC transporter substrate-binding protein</fullName>
    </submittedName>
</protein>
<reference evidence="2" key="1">
    <citation type="journal article" date="2021" name="PeerJ">
        <title>Extensive microbial diversity within the chicken gut microbiome revealed by metagenomics and culture.</title>
        <authorList>
            <person name="Gilroy R."/>
            <person name="Ravi A."/>
            <person name="Getino M."/>
            <person name="Pursley I."/>
            <person name="Horton D.L."/>
            <person name="Alikhan N.F."/>
            <person name="Baker D."/>
            <person name="Gharbi K."/>
            <person name="Hall N."/>
            <person name="Watson M."/>
            <person name="Adriaenssens E.M."/>
            <person name="Foster-Nyarko E."/>
            <person name="Jarju S."/>
            <person name="Secka A."/>
            <person name="Antonio M."/>
            <person name="Oren A."/>
            <person name="Chaudhuri R.R."/>
            <person name="La Ragione R."/>
            <person name="Hildebrand F."/>
            <person name="Pallen M.J."/>
        </authorList>
    </citation>
    <scope>NUCLEOTIDE SEQUENCE</scope>
    <source>
        <strain evidence="2">CHK195-6426</strain>
    </source>
</reference>
<dbReference type="Pfam" id="PF13416">
    <property type="entry name" value="SBP_bac_8"/>
    <property type="match status" value="1"/>
</dbReference>
<dbReference type="Proteomes" id="UP000824265">
    <property type="component" value="Unassembled WGS sequence"/>
</dbReference>
<evidence type="ECO:0000313" key="3">
    <source>
        <dbReference type="Proteomes" id="UP000824265"/>
    </source>
</evidence>
<dbReference type="Gene3D" id="3.40.190.10">
    <property type="entry name" value="Periplasmic binding protein-like II"/>
    <property type="match status" value="1"/>
</dbReference>
<dbReference type="InterPro" id="IPR006059">
    <property type="entry name" value="SBP"/>
</dbReference>
<evidence type="ECO:0000256" key="1">
    <source>
        <dbReference type="SAM" id="SignalP"/>
    </source>
</evidence>
<feature type="chain" id="PRO_5038361920" evidence="1">
    <location>
        <begin position="24"/>
        <end position="734"/>
    </location>
</feature>
<dbReference type="EMBL" id="DXGH01000038">
    <property type="protein sequence ID" value="HIW81252.1"/>
    <property type="molecule type" value="Genomic_DNA"/>
</dbReference>
<organism evidence="2 3">
    <name type="scientific">Candidatus Acetatifactor stercoripullorum</name>
    <dbReference type="NCBI Taxonomy" id="2838414"/>
    <lineage>
        <taxon>Bacteria</taxon>
        <taxon>Bacillati</taxon>
        <taxon>Bacillota</taxon>
        <taxon>Clostridia</taxon>
        <taxon>Lachnospirales</taxon>
        <taxon>Lachnospiraceae</taxon>
        <taxon>Acetatifactor</taxon>
    </lineage>
</organism>
<gene>
    <name evidence="2" type="ORF">H9742_06930</name>
</gene>
<feature type="signal peptide" evidence="1">
    <location>
        <begin position="1"/>
        <end position="23"/>
    </location>
</feature>
<evidence type="ECO:0000313" key="2">
    <source>
        <dbReference type="EMBL" id="HIW81252.1"/>
    </source>
</evidence>
<reference evidence="2" key="2">
    <citation type="submission" date="2021-04" db="EMBL/GenBank/DDBJ databases">
        <authorList>
            <person name="Gilroy R."/>
        </authorList>
    </citation>
    <scope>NUCLEOTIDE SEQUENCE</scope>
    <source>
        <strain evidence="2">CHK195-6426</strain>
    </source>
</reference>